<sequence length="44" mass="5318">VLVHILKMIGRYTSDVMCEDMKKHEWKKRHKIKNTYNSMLLAID</sequence>
<protein>
    <submittedName>
        <fullName evidence="1">Uncharacterized protein</fullName>
    </submittedName>
</protein>
<organism evidence="1">
    <name type="scientific">marine sediment metagenome</name>
    <dbReference type="NCBI Taxonomy" id="412755"/>
    <lineage>
        <taxon>unclassified sequences</taxon>
        <taxon>metagenomes</taxon>
        <taxon>ecological metagenomes</taxon>
    </lineage>
</organism>
<comment type="caution">
    <text evidence="1">The sequence shown here is derived from an EMBL/GenBank/DDBJ whole genome shotgun (WGS) entry which is preliminary data.</text>
</comment>
<evidence type="ECO:0000313" key="1">
    <source>
        <dbReference type="EMBL" id="GAG97451.1"/>
    </source>
</evidence>
<dbReference type="AlphaFoldDB" id="X1DM27"/>
<proteinExistence type="predicted"/>
<accession>X1DM27</accession>
<feature type="non-terminal residue" evidence="1">
    <location>
        <position position="1"/>
    </location>
</feature>
<name>X1DM27_9ZZZZ</name>
<reference evidence="1" key="1">
    <citation type="journal article" date="2014" name="Front. Microbiol.">
        <title>High frequency of phylogenetically diverse reductive dehalogenase-homologous genes in deep subseafloor sedimentary metagenomes.</title>
        <authorList>
            <person name="Kawai M."/>
            <person name="Futagami T."/>
            <person name="Toyoda A."/>
            <person name="Takaki Y."/>
            <person name="Nishi S."/>
            <person name="Hori S."/>
            <person name="Arai W."/>
            <person name="Tsubouchi T."/>
            <person name="Morono Y."/>
            <person name="Uchiyama I."/>
            <person name="Ito T."/>
            <person name="Fujiyama A."/>
            <person name="Inagaki F."/>
            <person name="Takami H."/>
        </authorList>
    </citation>
    <scope>NUCLEOTIDE SEQUENCE</scope>
    <source>
        <strain evidence="1">Expedition CK06-06</strain>
    </source>
</reference>
<dbReference type="EMBL" id="BART01021207">
    <property type="protein sequence ID" value="GAG97451.1"/>
    <property type="molecule type" value="Genomic_DNA"/>
</dbReference>
<gene>
    <name evidence="1" type="ORF">S01H4_39197</name>
</gene>